<dbReference type="GO" id="GO:0005768">
    <property type="term" value="C:endosome"/>
    <property type="evidence" value="ECO:0007669"/>
    <property type="project" value="TreeGrafter"/>
</dbReference>
<dbReference type="AlphaFoldDB" id="A0A5B7GQY1"/>
<dbReference type="GO" id="GO:0007032">
    <property type="term" value="P:endosome organization"/>
    <property type="evidence" value="ECO:0007669"/>
    <property type="project" value="TreeGrafter"/>
</dbReference>
<dbReference type="InterPro" id="IPR027307">
    <property type="entry name" value="WASH7"/>
</dbReference>
<dbReference type="EMBL" id="VSRR010017097">
    <property type="protein sequence ID" value="MPC60026.1"/>
    <property type="molecule type" value="Genomic_DNA"/>
</dbReference>
<organism evidence="2 3">
    <name type="scientific">Portunus trituberculatus</name>
    <name type="common">Swimming crab</name>
    <name type="synonym">Neptunus trituberculatus</name>
    <dbReference type="NCBI Taxonomy" id="210409"/>
    <lineage>
        <taxon>Eukaryota</taxon>
        <taxon>Metazoa</taxon>
        <taxon>Ecdysozoa</taxon>
        <taxon>Arthropoda</taxon>
        <taxon>Crustacea</taxon>
        <taxon>Multicrustacea</taxon>
        <taxon>Malacostraca</taxon>
        <taxon>Eumalacostraca</taxon>
        <taxon>Eucarida</taxon>
        <taxon>Decapoda</taxon>
        <taxon>Pleocyemata</taxon>
        <taxon>Brachyura</taxon>
        <taxon>Eubrachyura</taxon>
        <taxon>Portunoidea</taxon>
        <taxon>Portunidae</taxon>
        <taxon>Portuninae</taxon>
        <taxon>Portunus</taxon>
    </lineage>
</organism>
<reference evidence="2 3" key="1">
    <citation type="submission" date="2019-05" db="EMBL/GenBank/DDBJ databases">
        <title>Another draft genome of Portunus trituberculatus and its Hox gene families provides insights of decapod evolution.</title>
        <authorList>
            <person name="Jeong J.-H."/>
            <person name="Song I."/>
            <person name="Kim S."/>
            <person name="Choi T."/>
            <person name="Kim D."/>
            <person name="Ryu S."/>
            <person name="Kim W."/>
        </authorList>
    </citation>
    <scope>NUCLEOTIDE SEQUENCE [LARGE SCALE GENOMIC DNA]</scope>
    <source>
        <tissue evidence="2">Muscle</tissue>
    </source>
</reference>
<dbReference type="InterPro" id="IPR028191">
    <property type="entry name" value="WASH-4_N"/>
</dbReference>
<keyword evidence="3" id="KW-1185">Reference proteome</keyword>
<dbReference type="GO" id="GO:0071203">
    <property type="term" value="C:WASH complex"/>
    <property type="evidence" value="ECO:0007669"/>
    <property type="project" value="InterPro"/>
</dbReference>
<dbReference type="PANTHER" id="PTHR31409">
    <property type="entry name" value="WASH COMPLEX SUBUNIT 4"/>
    <property type="match status" value="1"/>
</dbReference>
<evidence type="ECO:0000259" key="1">
    <source>
        <dbReference type="Pfam" id="PF14745"/>
    </source>
</evidence>
<comment type="caution">
    <text evidence="2">The sequence shown here is derived from an EMBL/GenBank/DDBJ whole genome shotgun (WGS) entry which is preliminary data.</text>
</comment>
<dbReference type="Pfam" id="PF14745">
    <property type="entry name" value="WASH-4_N"/>
    <property type="match status" value="1"/>
</dbReference>
<dbReference type="GO" id="GO:0016197">
    <property type="term" value="P:endosomal transport"/>
    <property type="evidence" value="ECO:0007669"/>
    <property type="project" value="TreeGrafter"/>
</dbReference>
<sequence length="279" mass="31293">MYEHLGSLLGTLITMDEIVLNNSVLHEHWGAYRRLVRSAASDQHRFGQDKASLQPLEKLLADVETAVMQGTMFMSVLRQVYDCEGLVVTRNGVLREEMMTVVLGWCGQLEQSSGEGWWCDNQPQVVGVTALAVFHQVVFNCQDRRLSRVLGNLFKKVCGWAVNLDAAARKHSSQMNNQDLNQRASLLLQGLIIAHTVKYNMETVLNLHSVLSRPMGKACALSVCSLVESLKAIEHTYHRHSSLLADSLPHVIQYLTYQVLSIISTVKVRDFVGACLMYH</sequence>
<feature type="domain" description="WASH complex subunit 4 N-terminal" evidence="1">
    <location>
        <begin position="1"/>
        <end position="157"/>
    </location>
</feature>
<dbReference type="PANTHER" id="PTHR31409:SF0">
    <property type="entry name" value="WASH COMPLEX SUBUNIT 4"/>
    <property type="match status" value="1"/>
</dbReference>
<name>A0A5B7GQY1_PORTR</name>
<proteinExistence type="predicted"/>
<protein>
    <submittedName>
        <fullName evidence="2">WASH complex subunit 7</fullName>
    </submittedName>
</protein>
<accession>A0A5B7GQY1</accession>
<dbReference type="Proteomes" id="UP000324222">
    <property type="component" value="Unassembled WGS sequence"/>
</dbReference>
<evidence type="ECO:0000313" key="2">
    <source>
        <dbReference type="EMBL" id="MPC60026.1"/>
    </source>
</evidence>
<evidence type="ECO:0000313" key="3">
    <source>
        <dbReference type="Proteomes" id="UP000324222"/>
    </source>
</evidence>
<dbReference type="OrthoDB" id="10261210at2759"/>
<gene>
    <name evidence="2" type="ORF">E2C01_054060</name>
</gene>